<name>A0A0G1DSI6_9BACT</name>
<keyword evidence="2 5" id="KW-0812">Transmembrane</keyword>
<sequence>MKYLYKWLQFIKERFNPLSYAVMIFVFLSAHYVLYLSLIKQTNIPILSMQQLIPIILATSLFFFKLRLLDEIKDIKSDSVYHPERPLPRGILSKNEVIRVAFILIIIEIALFSYYGLWAFLSAVITAGYSLTMYKEFFIKRWLRAHLTTYAVTHTFVVILISLTIFVALFNESFTSLPKNLISFSFAGWFLFNIFEFGRKTFAKKEETDGIDSYSKIFGKFGAVTLVIIMAVLSIVFINKATSSVITNTLFLLLIPVVITGLLYVISDRLHFAKIYRATTSLYIIFVYGVVAFLVGIFRIF</sequence>
<evidence type="ECO:0000256" key="3">
    <source>
        <dbReference type="ARBA" id="ARBA00022989"/>
    </source>
</evidence>
<evidence type="ECO:0000313" key="6">
    <source>
        <dbReference type="EMBL" id="KKT00876.1"/>
    </source>
</evidence>
<keyword evidence="3 5" id="KW-1133">Transmembrane helix</keyword>
<evidence type="ECO:0000313" key="7">
    <source>
        <dbReference type="Proteomes" id="UP000034646"/>
    </source>
</evidence>
<dbReference type="Pfam" id="PF01040">
    <property type="entry name" value="UbiA"/>
    <property type="match status" value="1"/>
</dbReference>
<proteinExistence type="predicted"/>
<evidence type="ECO:0008006" key="8">
    <source>
        <dbReference type="Google" id="ProtNLM"/>
    </source>
</evidence>
<organism evidence="6 7">
    <name type="scientific">Candidatus Nomurabacteria bacterium GW2011_GWA2_43_15</name>
    <dbReference type="NCBI Taxonomy" id="1618738"/>
    <lineage>
        <taxon>Bacteria</taxon>
        <taxon>Candidatus Nomuraibacteriota</taxon>
    </lineage>
</organism>
<evidence type="ECO:0000256" key="4">
    <source>
        <dbReference type="ARBA" id="ARBA00023136"/>
    </source>
</evidence>
<dbReference type="GO" id="GO:0016020">
    <property type="term" value="C:membrane"/>
    <property type="evidence" value="ECO:0007669"/>
    <property type="project" value="UniProtKB-SubCell"/>
</dbReference>
<dbReference type="Proteomes" id="UP000034646">
    <property type="component" value="Unassembled WGS sequence"/>
</dbReference>
<protein>
    <recommendedName>
        <fullName evidence="8">UbiA prenyltransferase</fullName>
    </recommendedName>
</protein>
<gene>
    <name evidence="6" type="ORF">UV76_C0006G0010</name>
</gene>
<feature type="transmembrane region" description="Helical" evidence="5">
    <location>
        <begin position="150"/>
        <end position="169"/>
    </location>
</feature>
<feature type="transmembrane region" description="Helical" evidence="5">
    <location>
        <begin position="181"/>
        <end position="198"/>
    </location>
</feature>
<feature type="transmembrane region" description="Helical" evidence="5">
    <location>
        <begin position="20"/>
        <end position="38"/>
    </location>
</feature>
<dbReference type="InterPro" id="IPR044878">
    <property type="entry name" value="UbiA_sf"/>
</dbReference>
<feature type="transmembrane region" description="Helical" evidence="5">
    <location>
        <begin position="245"/>
        <end position="266"/>
    </location>
</feature>
<feature type="transmembrane region" description="Helical" evidence="5">
    <location>
        <begin position="97"/>
        <end position="114"/>
    </location>
</feature>
<dbReference type="GO" id="GO:0016765">
    <property type="term" value="F:transferase activity, transferring alkyl or aryl (other than methyl) groups"/>
    <property type="evidence" value="ECO:0007669"/>
    <property type="project" value="InterPro"/>
</dbReference>
<evidence type="ECO:0000256" key="5">
    <source>
        <dbReference type="SAM" id="Phobius"/>
    </source>
</evidence>
<dbReference type="AlphaFoldDB" id="A0A0G1DSI6"/>
<dbReference type="Gene3D" id="1.10.357.140">
    <property type="entry name" value="UbiA prenyltransferase"/>
    <property type="match status" value="1"/>
</dbReference>
<keyword evidence="4 5" id="KW-0472">Membrane</keyword>
<feature type="transmembrane region" description="Helical" evidence="5">
    <location>
        <begin position="218"/>
        <end position="239"/>
    </location>
</feature>
<feature type="transmembrane region" description="Helical" evidence="5">
    <location>
        <begin position="278"/>
        <end position="300"/>
    </location>
</feature>
<dbReference type="InterPro" id="IPR000537">
    <property type="entry name" value="UbiA_prenyltransferase"/>
</dbReference>
<accession>A0A0G1DSI6</accession>
<comment type="subcellular location">
    <subcellularLocation>
        <location evidence="1">Membrane</location>
        <topology evidence="1">Multi-pass membrane protein</topology>
    </subcellularLocation>
</comment>
<evidence type="ECO:0000256" key="1">
    <source>
        <dbReference type="ARBA" id="ARBA00004141"/>
    </source>
</evidence>
<comment type="caution">
    <text evidence="6">The sequence shown here is derived from an EMBL/GenBank/DDBJ whole genome shotgun (WGS) entry which is preliminary data.</text>
</comment>
<feature type="transmembrane region" description="Helical" evidence="5">
    <location>
        <begin position="44"/>
        <end position="64"/>
    </location>
</feature>
<reference evidence="6 7" key="1">
    <citation type="journal article" date="2015" name="Nature">
        <title>rRNA introns, odd ribosomes, and small enigmatic genomes across a large radiation of phyla.</title>
        <authorList>
            <person name="Brown C.T."/>
            <person name="Hug L.A."/>
            <person name="Thomas B.C."/>
            <person name="Sharon I."/>
            <person name="Castelle C.J."/>
            <person name="Singh A."/>
            <person name="Wilkins M.J."/>
            <person name="Williams K.H."/>
            <person name="Banfield J.F."/>
        </authorList>
    </citation>
    <scope>NUCLEOTIDE SEQUENCE [LARGE SCALE GENOMIC DNA]</scope>
</reference>
<dbReference type="STRING" id="1618738.UV76_C0006G0010"/>
<dbReference type="EMBL" id="LCFS01000006">
    <property type="protein sequence ID" value="KKT00876.1"/>
    <property type="molecule type" value="Genomic_DNA"/>
</dbReference>
<evidence type="ECO:0000256" key="2">
    <source>
        <dbReference type="ARBA" id="ARBA00022692"/>
    </source>
</evidence>